<dbReference type="AlphaFoldDB" id="A0A2P6QKL4"/>
<dbReference type="Gramene" id="PRQ34718">
    <property type="protein sequence ID" value="PRQ34718"/>
    <property type="gene ID" value="RchiOBHm_Chr5g0072211"/>
</dbReference>
<dbReference type="Proteomes" id="UP000238479">
    <property type="component" value="Chromosome 5"/>
</dbReference>
<name>A0A2P6QKL4_ROSCH</name>
<comment type="caution">
    <text evidence="1">The sequence shown here is derived from an EMBL/GenBank/DDBJ whole genome shotgun (WGS) entry which is preliminary data.</text>
</comment>
<evidence type="ECO:0000313" key="2">
    <source>
        <dbReference type="Proteomes" id="UP000238479"/>
    </source>
</evidence>
<accession>A0A2P6QKL4</accession>
<dbReference type="EMBL" id="PDCK01000043">
    <property type="protein sequence ID" value="PRQ34718.1"/>
    <property type="molecule type" value="Genomic_DNA"/>
</dbReference>
<proteinExistence type="predicted"/>
<protein>
    <submittedName>
        <fullName evidence="1">Uncharacterized protein</fullName>
    </submittedName>
</protein>
<organism evidence="1 2">
    <name type="scientific">Rosa chinensis</name>
    <name type="common">China rose</name>
    <dbReference type="NCBI Taxonomy" id="74649"/>
    <lineage>
        <taxon>Eukaryota</taxon>
        <taxon>Viridiplantae</taxon>
        <taxon>Streptophyta</taxon>
        <taxon>Embryophyta</taxon>
        <taxon>Tracheophyta</taxon>
        <taxon>Spermatophyta</taxon>
        <taxon>Magnoliopsida</taxon>
        <taxon>eudicotyledons</taxon>
        <taxon>Gunneridae</taxon>
        <taxon>Pentapetalae</taxon>
        <taxon>rosids</taxon>
        <taxon>fabids</taxon>
        <taxon>Rosales</taxon>
        <taxon>Rosaceae</taxon>
        <taxon>Rosoideae</taxon>
        <taxon>Rosoideae incertae sedis</taxon>
        <taxon>Rosa</taxon>
    </lineage>
</organism>
<keyword evidence="2" id="KW-1185">Reference proteome</keyword>
<reference evidence="1 2" key="1">
    <citation type="journal article" date="2018" name="Nat. Genet.">
        <title>The Rosa genome provides new insights in the design of modern roses.</title>
        <authorList>
            <person name="Bendahmane M."/>
        </authorList>
    </citation>
    <scope>NUCLEOTIDE SEQUENCE [LARGE SCALE GENOMIC DNA]</scope>
    <source>
        <strain evidence="2">cv. Old Blush</strain>
    </source>
</reference>
<evidence type="ECO:0000313" key="1">
    <source>
        <dbReference type="EMBL" id="PRQ34718.1"/>
    </source>
</evidence>
<gene>
    <name evidence="1" type="ORF">RchiOBHm_Chr5g0072211</name>
</gene>
<sequence length="40" mass="5040">MTSEKFRWRGFAQRRLHHSEGNHEKFRWRGFAQRRLRAVL</sequence>